<dbReference type="InterPro" id="IPR036770">
    <property type="entry name" value="Ankyrin_rpt-contain_sf"/>
</dbReference>
<name>A0A8J4BSA1_9CHLO</name>
<dbReference type="PANTHER" id="PTHR46224:SF64">
    <property type="entry name" value="IQ MOTIF AND ANKYRIN REPEAT DOMAIN-CONTAINING PROTEIN 1"/>
    <property type="match status" value="1"/>
</dbReference>
<dbReference type="SUPFAM" id="SSF48403">
    <property type="entry name" value="Ankyrin repeat"/>
    <property type="match status" value="1"/>
</dbReference>
<dbReference type="InterPro" id="IPR051616">
    <property type="entry name" value="Cul2-RING_E3_ligase_SR"/>
</dbReference>
<evidence type="ECO:0000313" key="3">
    <source>
        <dbReference type="Proteomes" id="UP000747399"/>
    </source>
</evidence>
<evidence type="ECO:0008006" key="4">
    <source>
        <dbReference type="Google" id="ProtNLM"/>
    </source>
</evidence>
<dbReference type="PANTHER" id="PTHR46224">
    <property type="entry name" value="ANKYRIN REPEAT FAMILY PROTEIN"/>
    <property type="match status" value="1"/>
</dbReference>
<dbReference type="PROSITE" id="PS50088">
    <property type="entry name" value="ANK_REPEAT"/>
    <property type="match status" value="1"/>
</dbReference>
<dbReference type="SMART" id="SM00248">
    <property type="entry name" value="ANK"/>
    <property type="match status" value="4"/>
</dbReference>
<evidence type="ECO:0000313" key="2">
    <source>
        <dbReference type="EMBL" id="GIL67572.1"/>
    </source>
</evidence>
<accession>A0A8J4BSA1</accession>
<sequence length="325" mass="33038">MALLCADASSSLTLSGIGRCTTASTPGLLDLPAPILQLVLMSSGSGGLEAACSCAGLRKAFMSALACPELAAVYLIKRYGPNTALFHVYNKPQLRRHLLCDAHSGTDQDCATNKLVRELLRLGASPRVQERFLLTAAAGAGDTLVVRTLLRAGLNAGSCGGRALVAASTAGHMAVMEVLLRAGVSARAENGLPLRAACREGRVAAARLLLRHGADPRAAASSALVEAARGGHLTLVLELLAAGADPRVDGSRALVEAAASGHGCVVLALLVAGAQPHARNGLALQQAAAAGHHEVLEFLHDAVGRTSGNGGSLFHHAFGAACTPA</sequence>
<dbReference type="AlphaFoldDB" id="A0A8J4BSA1"/>
<protein>
    <recommendedName>
        <fullName evidence="4">Ankyrin repeat protein</fullName>
    </recommendedName>
</protein>
<keyword evidence="1" id="KW-0040">ANK repeat</keyword>
<comment type="caution">
    <text evidence="2">The sequence shown here is derived from an EMBL/GenBank/DDBJ whole genome shotgun (WGS) entry which is preliminary data.</text>
</comment>
<feature type="repeat" description="ANK" evidence="1">
    <location>
        <begin position="189"/>
        <end position="221"/>
    </location>
</feature>
<keyword evidence="3" id="KW-1185">Reference proteome</keyword>
<proteinExistence type="predicted"/>
<evidence type="ECO:0000256" key="1">
    <source>
        <dbReference type="PROSITE-ProRule" id="PRU00023"/>
    </source>
</evidence>
<dbReference type="EMBL" id="BNCO01000100">
    <property type="protein sequence ID" value="GIL67572.1"/>
    <property type="molecule type" value="Genomic_DNA"/>
</dbReference>
<dbReference type="InterPro" id="IPR002110">
    <property type="entry name" value="Ankyrin_rpt"/>
</dbReference>
<dbReference type="Pfam" id="PF12796">
    <property type="entry name" value="Ank_2"/>
    <property type="match status" value="1"/>
</dbReference>
<organism evidence="2 3">
    <name type="scientific">Volvox africanus</name>
    <dbReference type="NCBI Taxonomy" id="51714"/>
    <lineage>
        <taxon>Eukaryota</taxon>
        <taxon>Viridiplantae</taxon>
        <taxon>Chlorophyta</taxon>
        <taxon>core chlorophytes</taxon>
        <taxon>Chlorophyceae</taxon>
        <taxon>CS clade</taxon>
        <taxon>Chlamydomonadales</taxon>
        <taxon>Volvocaceae</taxon>
        <taxon>Volvox</taxon>
    </lineage>
</organism>
<dbReference type="Proteomes" id="UP000747399">
    <property type="component" value="Unassembled WGS sequence"/>
</dbReference>
<reference evidence="2" key="1">
    <citation type="journal article" date="2021" name="Proc. Natl. Acad. Sci. U.S.A.">
        <title>Three genomes in the algal genus Volvox reveal the fate of a haploid sex-determining region after a transition to homothallism.</title>
        <authorList>
            <person name="Yamamoto K."/>
            <person name="Hamaji T."/>
            <person name="Kawai-Toyooka H."/>
            <person name="Matsuzaki R."/>
            <person name="Takahashi F."/>
            <person name="Nishimura Y."/>
            <person name="Kawachi M."/>
            <person name="Noguchi H."/>
            <person name="Minakuchi Y."/>
            <person name="Umen J.G."/>
            <person name="Toyoda A."/>
            <person name="Nozaki H."/>
        </authorList>
    </citation>
    <scope>NUCLEOTIDE SEQUENCE</scope>
    <source>
        <strain evidence="2">NIES-3780</strain>
    </source>
</reference>
<dbReference type="Gene3D" id="1.25.40.20">
    <property type="entry name" value="Ankyrin repeat-containing domain"/>
    <property type="match status" value="2"/>
</dbReference>
<gene>
    <name evidence="2" type="ORF">Vafri_20935</name>
</gene>